<keyword evidence="3" id="KW-0460">Magnesium</keyword>
<reference evidence="5 6" key="1">
    <citation type="submission" date="2018-03" db="EMBL/GenBank/DDBJ databases">
        <title>Genomic Encyclopedia of Archaeal and Bacterial Type Strains, Phase II (KMG-II): from individual species to whole genera.</title>
        <authorList>
            <person name="Goeker M."/>
        </authorList>
    </citation>
    <scope>NUCLEOTIDE SEQUENCE [LARGE SCALE GENOMIC DNA]</scope>
    <source>
        <strain evidence="5 6">DSM 100673</strain>
    </source>
</reference>
<dbReference type="EMBL" id="PYGJ01000009">
    <property type="protein sequence ID" value="PSL18736.1"/>
    <property type="molecule type" value="Genomic_DNA"/>
</dbReference>
<dbReference type="PANTHER" id="PTHR43584:SF8">
    <property type="entry name" value="N-ACETYLMURAMATE ALPHA-1-PHOSPHATE URIDYLYLTRANSFERASE"/>
    <property type="match status" value="1"/>
</dbReference>
<evidence type="ECO:0000259" key="4">
    <source>
        <dbReference type="Pfam" id="PF12804"/>
    </source>
</evidence>
<dbReference type="CDD" id="cd02523">
    <property type="entry name" value="PC_cytidylyltransferase"/>
    <property type="match status" value="1"/>
</dbReference>
<dbReference type="OrthoDB" id="9814110at2"/>
<keyword evidence="1" id="KW-0808">Transferase</keyword>
<organism evidence="5 6">
    <name type="scientific">Shimia abyssi</name>
    <dbReference type="NCBI Taxonomy" id="1662395"/>
    <lineage>
        <taxon>Bacteria</taxon>
        <taxon>Pseudomonadati</taxon>
        <taxon>Pseudomonadota</taxon>
        <taxon>Alphaproteobacteria</taxon>
        <taxon>Rhodobacterales</taxon>
        <taxon>Roseobacteraceae</taxon>
    </lineage>
</organism>
<proteinExistence type="predicted"/>
<evidence type="ECO:0000256" key="2">
    <source>
        <dbReference type="ARBA" id="ARBA00022695"/>
    </source>
</evidence>
<dbReference type="RefSeq" id="WP_106609101.1">
    <property type="nucleotide sequence ID" value="NZ_PYGJ01000009.1"/>
</dbReference>
<name>A0A2P8FAH6_9RHOB</name>
<dbReference type="Pfam" id="PF12804">
    <property type="entry name" value="NTP_transf_3"/>
    <property type="match status" value="1"/>
</dbReference>
<dbReference type="GO" id="GO:0016301">
    <property type="term" value="F:kinase activity"/>
    <property type="evidence" value="ECO:0007669"/>
    <property type="project" value="UniProtKB-KW"/>
</dbReference>
<evidence type="ECO:0000256" key="1">
    <source>
        <dbReference type="ARBA" id="ARBA00022679"/>
    </source>
</evidence>
<dbReference type="SUPFAM" id="SSF53448">
    <property type="entry name" value="Nucleotide-diphospho-sugar transferases"/>
    <property type="match status" value="1"/>
</dbReference>
<dbReference type="InterPro" id="IPR029044">
    <property type="entry name" value="Nucleotide-diphossugar_trans"/>
</dbReference>
<dbReference type="InterPro" id="IPR025877">
    <property type="entry name" value="MobA-like_NTP_Trfase"/>
</dbReference>
<dbReference type="AlphaFoldDB" id="A0A2P8FAH6"/>
<keyword evidence="2" id="KW-0548">Nucleotidyltransferase</keyword>
<feature type="domain" description="MobA-like NTP transferase" evidence="4">
    <location>
        <begin position="6"/>
        <end position="111"/>
    </location>
</feature>
<protein>
    <submittedName>
        <fullName evidence="5">Choline kinase</fullName>
    </submittedName>
</protein>
<gene>
    <name evidence="5" type="ORF">CLV88_109121</name>
</gene>
<accession>A0A2P8FAH6</accession>
<evidence type="ECO:0000256" key="3">
    <source>
        <dbReference type="ARBA" id="ARBA00022842"/>
    </source>
</evidence>
<evidence type="ECO:0000313" key="6">
    <source>
        <dbReference type="Proteomes" id="UP000240418"/>
    </source>
</evidence>
<evidence type="ECO:0000313" key="5">
    <source>
        <dbReference type="EMBL" id="PSL18736.1"/>
    </source>
</evidence>
<dbReference type="InterPro" id="IPR050065">
    <property type="entry name" value="GlmU-like"/>
</dbReference>
<keyword evidence="6" id="KW-1185">Reference proteome</keyword>
<dbReference type="GO" id="GO:0016779">
    <property type="term" value="F:nucleotidyltransferase activity"/>
    <property type="evidence" value="ECO:0007669"/>
    <property type="project" value="UniProtKB-KW"/>
</dbReference>
<dbReference type="PANTHER" id="PTHR43584">
    <property type="entry name" value="NUCLEOTIDYL TRANSFERASE"/>
    <property type="match status" value="1"/>
</dbReference>
<sequence length="252" mass="27110">MADLSALILAAGRGVRMGPRGRLTPKGLLEIEGTPLVARSVNLLRARGIRHIRIVTGHLNDQYEAIFAAASDVELIHNPIYDTTGSLRSLVTGLDGVSGHVVVLESDVIYEARALSPVVAGETRLIVSGETNATDEVYVWSRPGANGAPAFDTMSKDINAQPAPHFGELLGITCFSAAQVLRLRAAAQTVLAEDRKADYESAVIELARDTDIEAVLLEDLAWTEIDDETMFARAINTVWPQIVARDGIKQSA</sequence>
<dbReference type="Proteomes" id="UP000240418">
    <property type="component" value="Unassembled WGS sequence"/>
</dbReference>
<keyword evidence="5" id="KW-0418">Kinase</keyword>
<dbReference type="Gene3D" id="3.90.550.10">
    <property type="entry name" value="Spore Coat Polysaccharide Biosynthesis Protein SpsA, Chain A"/>
    <property type="match status" value="1"/>
</dbReference>
<comment type="caution">
    <text evidence="5">The sequence shown here is derived from an EMBL/GenBank/DDBJ whole genome shotgun (WGS) entry which is preliminary data.</text>
</comment>